<dbReference type="Gene3D" id="3.30.1600.10">
    <property type="entry name" value="SIR2/SIRT2 'Small Domain"/>
    <property type="match status" value="1"/>
</dbReference>
<evidence type="ECO:0000256" key="11">
    <source>
        <dbReference type="SAM" id="MobiDB-lite"/>
    </source>
</evidence>
<dbReference type="GO" id="GO:0070403">
    <property type="term" value="F:NAD+ binding"/>
    <property type="evidence" value="ECO:0007669"/>
    <property type="project" value="InterPro"/>
</dbReference>
<evidence type="ECO:0000256" key="5">
    <source>
        <dbReference type="ARBA" id="ARBA00022833"/>
    </source>
</evidence>
<dbReference type="GO" id="GO:0046872">
    <property type="term" value="F:metal ion binding"/>
    <property type="evidence" value="ECO:0007669"/>
    <property type="project" value="UniProtKB-KW"/>
</dbReference>
<feature type="binding site" evidence="10">
    <location>
        <position position="327"/>
    </location>
    <ligand>
        <name>Zn(2+)</name>
        <dbReference type="ChEBI" id="CHEBI:29105"/>
    </ligand>
</feature>
<evidence type="ECO:0000256" key="6">
    <source>
        <dbReference type="ARBA" id="ARBA00023027"/>
    </source>
</evidence>
<evidence type="ECO:0000256" key="7">
    <source>
        <dbReference type="ARBA" id="ARBA00038170"/>
    </source>
</evidence>
<feature type="region of interest" description="Disordered" evidence="11">
    <location>
        <begin position="103"/>
        <end position="226"/>
    </location>
</feature>
<dbReference type="EMBL" id="CDMZ01001565">
    <property type="protein sequence ID" value="CEM34499.1"/>
    <property type="molecule type" value="Genomic_DNA"/>
</dbReference>
<feature type="binding site" evidence="10">
    <location>
        <position position="293"/>
    </location>
    <ligand>
        <name>Zn(2+)</name>
        <dbReference type="ChEBI" id="CHEBI:29105"/>
    </ligand>
</feature>
<dbReference type="SUPFAM" id="SSF52467">
    <property type="entry name" value="DHS-like NAD/FAD-binding domain"/>
    <property type="match status" value="1"/>
</dbReference>
<evidence type="ECO:0000256" key="9">
    <source>
        <dbReference type="ARBA" id="ARBA00043038"/>
    </source>
</evidence>
<keyword evidence="3" id="KW-0808">Transferase</keyword>
<keyword evidence="6" id="KW-0520">NAD</keyword>
<proteinExistence type="inferred from homology"/>
<evidence type="ECO:0000256" key="1">
    <source>
        <dbReference type="ARBA" id="ARBA00001947"/>
    </source>
</evidence>
<dbReference type="InterPro" id="IPR003000">
    <property type="entry name" value="Sirtuin"/>
</dbReference>
<gene>
    <name evidence="13" type="ORF">Cvel_23439</name>
</gene>
<comment type="cofactor">
    <cofactor evidence="1">
        <name>Zn(2+)</name>
        <dbReference type="ChEBI" id="CHEBI:29105"/>
    </cofactor>
</comment>
<dbReference type="GO" id="GO:0005634">
    <property type="term" value="C:nucleus"/>
    <property type="evidence" value="ECO:0007669"/>
    <property type="project" value="TreeGrafter"/>
</dbReference>
<feature type="compositionally biased region" description="Low complexity" evidence="11">
    <location>
        <begin position="134"/>
        <end position="145"/>
    </location>
</feature>
<evidence type="ECO:0000256" key="4">
    <source>
        <dbReference type="ARBA" id="ARBA00022723"/>
    </source>
</evidence>
<feature type="region of interest" description="Disordered" evidence="11">
    <location>
        <begin position="457"/>
        <end position="488"/>
    </location>
</feature>
<evidence type="ECO:0000313" key="13">
    <source>
        <dbReference type="EMBL" id="CEM34499.1"/>
    </source>
</evidence>
<dbReference type="InterPro" id="IPR029035">
    <property type="entry name" value="DHS-like_NAD/FAD-binding_dom"/>
</dbReference>
<evidence type="ECO:0000259" key="12">
    <source>
        <dbReference type="PROSITE" id="PS50305"/>
    </source>
</evidence>
<dbReference type="InterPro" id="IPR050134">
    <property type="entry name" value="NAD-dep_sirtuin_deacylases"/>
</dbReference>
<comment type="similarity">
    <text evidence="7">Belongs to the sirtuin family. Class IV subfamily.</text>
</comment>
<protein>
    <recommendedName>
        <fullName evidence="9">Regulatory protein SIR2 homolog 7</fullName>
    </recommendedName>
    <alternativeName>
        <fullName evidence="8">SIR2-like protein 7</fullName>
    </alternativeName>
</protein>
<reference evidence="13" key="1">
    <citation type="submission" date="2014-11" db="EMBL/GenBank/DDBJ databases">
        <authorList>
            <person name="Otto D Thomas"/>
            <person name="Naeem Raeece"/>
        </authorList>
    </citation>
    <scope>NUCLEOTIDE SEQUENCE</scope>
</reference>
<organism evidence="13">
    <name type="scientific">Chromera velia CCMP2878</name>
    <dbReference type="NCBI Taxonomy" id="1169474"/>
    <lineage>
        <taxon>Eukaryota</taxon>
        <taxon>Sar</taxon>
        <taxon>Alveolata</taxon>
        <taxon>Colpodellida</taxon>
        <taxon>Chromeraceae</taxon>
        <taxon>Chromera</taxon>
    </lineage>
</organism>
<feature type="domain" description="Deacetylase sirtuin-type" evidence="12">
    <location>
        <begin position="80"/>
        <end position="433"/>
    </location>
</feature>
<dbReference type="PANTHER" id="PTHR11085:SF1">
    <property type="entry name" value="NAD-DEPENDENT PROTEIN DEACETYLASE SIRTUIN-7"/>
    <property type="match status" value="1"/>
</dbReference>
<accession>A0A0G4GV42</accession>
<feature type="region of interest" description="Disordered" evidence="11">
    <location>
        <begin position="59"/>
        <end position="84"/>
    </location>
</feature>
<evidence type="ECO:0000256" key="3">
    <source>
        <dbReference type="ARBA" id="ARBA00022679"/>
    </source>
</evidence>
<feature type="binding site" evidence="10">
    <location>
        <position position="296"/>
    </location>
    <ligand>
        <name>Zn(2+)</name>
        <dbReference type="ChEBI" id="CHEBI:29105"/>
    </ligand>
</feature>
<dbReference type="InterPro" id="IPR026591">
    <property type="entry name" value="Sirtuin_cat_small_dom_sf"/>
</dbReference>
<feature type="binding site" evidence="10">
    <location>
        <position position="324"/>
    </location>
    <ligand>
        <name>Zn(2+)</name>
        <dbReference type="ChEBI" id="CHEBI:29105"/>
    </ligand>
</feature>
<dbReference type="GO" id="GO:0017136">
    <property type="term" value="F:histone deacetylase activity, NAD-dependent"/>
    <property type="evidence" value="ECO:0007669"/>
    <property type="project" value="TreeGrafter"/>
</dbReference>
<dbReference type="InterPro" id="IPR026590">
    <property type="entry name" value="Ssirtuin_cat_dom"/>
</dbReference>
<evidence type="ECO:0000256" key="2">
    <source>
        <dbReference type="ARBA" id="ARBA00022553"/>
    </source>
</evidence>
<sequence length="520" mass="56628">MRALRQRPKRGEGRGVVCLEEKKKKETQMRKEFRDALRQGKKIKERTLSAEEKKILQTVREAETARERQEERMKEKEDSPSELEEKIDKLARMIASGNHCVFYTGAGMSTSAGVPDYRGPNGLWTRARQSSTKTAEQQQQQQETAGEGEGEEGASLCASPGLGGEGKKLRVRKGGQKGRGAVGGKNRKKEKTKGKGEEGAGEETESGDRPRVDALSPLNENNHTGGAVSEIPREVLDFASISPTPAHMGVAALVNRGKVAHVVSQNIDGLHVRSGVPRERLSELHGNAFIEVCTQCEGPCVEELRSFDVSSKSAFRRHATGRFCRECGGALQDSLVHFGERGRAPSVHKWGEAAAHAESADLIVCIGTSLRVLSRYPVLWRKPTRLSSKRIKAGPLLAIVNKQWTPKDGSASLKVHGSCDAVICRLLEKLYIPLPKYDEQKDPLGVRPANRAGLSVFPFSTGRDRGRRGKGRGGEEEVQLGGSAALSEGQQQCHVNGWMARVAARGKGNGGQKGGGKRRK</sequence>
<keyword evidence="4 10" id="KW-0479">Metal-binding</keyword>
<feature type="active site" description="Proton acceptor" evidence="10">
    <location>
        <position position="285"/>
    </location>
</feature>
<dbReference type="VEuPathDB" id="CryptoDB:Cvel_23439"/>
<keyword evidence="2" id="KW-0597">Phosphoprotein</keyword>
<evidence type="ECO:0000256" key="10">
    <source>
        <dbReference type="PROSITE-ProRule" id="PRU00236"/>
    </source>
</evidence>
<dbReference type="PhylomeDB" id="A0A0G4GV42"/>
<evidence type="ECO:0000256" key="8">
    <source>
        <dbReference type="ARBA" id="ARBA00041832"/>
    </source>
</evidence>
<dbReference type="PANTHER" id="PTHR11085">
    <property type="entry name" value="NAD-DEPENDENT PROTEIN DEACYLASE SIRTUIN-5, MITOCHONDRIAL-RELATED"/>
    <property type="match status" value="1"/>
</dbReference>
<keyword evidence="5 10" id="KW-0862">Zinc</keyword>
<dbReference type="Gene3D" id="3.40.50.1220">
    <property type="entry name" value="TPP-binding domain"/>
    <property type="match status" value="2"/>
</dbReference>
<name>A0A0G4GV42_9ALVE</name>
<dbReference type="PROSITE" id="PS50305">
    <property type="entry name" value="SIRTUIN"/>
    <property type="match status" value="1"/>
</dbReference>
<dbReference type="AlphaFoldDB" id="A0A0G4GV42"/>
<dbReference type="Pfam" id="PF02146">
    <property type="entry name" value="SIR2"/>
    <property type="match status" value="2"/>
</dbReference>